<evidence type="ECO:0000256" key="1">
    <source>
        <dbReference type="ARBA" id="ARBA00008359"/>
    </source>
</evidence>
<evidence type="ECO:0000313" key="3">
    <source>
        <dbReference type="Proteomes" id="UP000717696"/>
    </source>
</evidence>
<comment type="similarity">
    <text evidence="1">Belongs to the MIT1/WOR1 family.</text>
</comment>
<dbReference type="Pfam" id="PF09729">
    <property type="entry name" value="Gti1_Pac2"/>
    <property type="match status" value="1"/>
</dbReference>
<dbReference type="PANTHER" id="PTHR28027:SF2">
    <property type="entry name" value="TRANSCRIPTIONAL REGULATOR MIT1"/>
    <property type="match status" value="1"/>
</dbReference>
<organism evidence="2 3">
    <name type="scientific">Dactylonectria estremocensis</name>
    <dbReference type="NCBI Taxonomy" id="1079267"/>
    <lineage>
        <taxon>Eukaryota</taxon>
        <taxon>Fungi</taxon>
        <taxon>Dikarya</taxon>
        <taxon>Ascomycota</taxon>
        <taxon>Pezizomycotina</taxon>
        <taxon>Sordariomycetes</taxon>
        <taxon>Hypocreomycetidae</taxon>
        <taxon>Hypocreales</taxon>
        <taxon>Nectriaceae</taxon>
        <taxon>Dactylonectria</taxon>
    </lineage>
</organism>
<sequence>MAAPGGNIGNHGGVVPLNSTSKGFVETALDARELLERCLDGRNMHVPRHPYNHELKSLIKSGSIFIYERSSSGIVKWNDGLPWTEPKPDEEGFLISKLREPDCEPHGLVKKSCTMSYNGIKHSLVSYYIEDDVKNGLLTAISSHEQAVEPREELVILMEVEEDAYDLAVASCGFDLLVIDRQHWNRVLEDPATAREDITWARETLNQLTSRCPTLSQLRSWLYHLANGGEILPWDTPDDYALFDKYELELCNEYAAKVERVDLLYSQLVRGQ</sequence>
<comment type="caution">
    <text evidence="2">The sequence shown here is derived from an EMBL/GenBank/DDBJ whole genome shotgun (WGS) entry which is preliminary data.</text>
</comment>
<dbReference type="EMBL" id="JAGMUU010000081">
    <property type="protein sequence ID" value="KAH7108930.1"/>
    <property type="molecule type" value="Genomic_DNA"/>
</dbReference>
<reference evidence="2" key="1">
    <citation type="journal article" date="2021" name="Nat. Commun.">
        <title>Genetic determinants of endophytism in the Arabidopsis root mycobiome.</title>
        <authorList>
            <person name="Mesny F."/>
            <person name="Miyauchi S."/>
            <person name="Thiergart T."/>
            <person name="Pickel B."/>
            <person name="Atanasova L."/>
            <person name="Karlsson M."/>
            <person name="Huettel B."/>
            <person name="Barry K.W."/>
            <person name="Haridas S."/>
            <person name="Chen C."/>
            <person name="Bauer D."/>
            <person name="Andreopoulos W."/>
            <person name="Pangilinan J."/>
            <person name="LaButti K."/>
            <person name="Riley R."/>
            <person name="Lipzen A."/>
            <person name="Clum A."/>
            <person name="Drula E."/>
            <person name="Henrissat B."/>
            <person name="Kohler A."/>
            <person name="Grigoriev I.V."/>
            <person name="Martin F.M."/>
            <person name="Hacquard S."/>
        </authorList>
    </citation>
    <scope>NUCLEOTIDE SEQUENCE</scope>
    <source>
        <strain evidence="2">MPI-CAGE-AT-0021</strain>
    </source>
</reference>
<proteinExistence type="inferred from homology"/>
<name>A0A9P9CWM0_9HYPO</name>
<dbReference type="PANTHER" id="PTHR28027">
    <property type="entry name" value="TRANSCRIPTIONAL REGULATOR MIT1"/>
    <property type="match status" value="1"/>
</dbReference>
<evidence type="ECO:0000313" key="2">
    <source>
        <dbReference type="EMBL" id="KAH7108930.1"/>
    </source>
</evidence>
<dbReference type="OrthoDB" id="5098974at2759"/>
<accession>A0A9P9CWM0</accession>
<keyword evidence="3" id="KW-1185">Reference proteome</keyword>
<dbReference type="AlphaFoldDB" id="A0A9P9CWM0"/>
<dbReference type="InterPro" id="IPR018608">
    <property type="entry name" value="Gti1/Pac2"/>
</dbReference>
<dbReference type="GO" id="GO:0003677">
    <property type="term" value="F:DNA binding"/>
    <property type="evidence" value="ECO:0007669"/>
    <property type="project" value="TreeGrafter"/>
</dbReference>
<protein>
    <submittedName>
        <fullName evidence="2">Gti1/Pac2 family-domain-containing protein</fullName>
    </submittedName>
</protein>
<gene>
    <name evidence="2" type="ORF">B0J13DRAFT_490258</name>
</gene>
<dbReference type="Proteomes" id="UP000717696">
    <property type="component" value="Unassembled WGS sequence"/>
</dbReference>